<dbReference type="VEuPathDB" id="FungiDB:RhiirFUN_012385"/>
<accession>U9U178</accession>
<gene>
    <name evidence="2" type="ORF">GLOINDRAFT_3023</name>
</gene>
<evidence type="ECO:0000256" key="1">
    <source>
        <dbReference type="SAM" id="MobiDB-lite"/>
    </source>
</evidence>
<evidence type="ECO:0000313" key="2">
    <source>
        <dbReference type="EMBL" id="ESA12358.1"/>
    </source>
</evidence>
<sequence>MQRHAQDAINLQGQLNTAHNLLNNANGRINNFINDMANVRNECLRRAQLLTIAYNNEANERHRWWQIAQERQTNGQRMAFRKQNQINILVREKAVLQILARSKHSEYGRCKPTLGPQLAFLLFYDGQEEPDSYYAKLRTINESARPLAVAGFNAAARANVMKGKMTGRFHPVPANDPYTAGNPAINTEPLFLAWLQGRYREIMVGTNRDALRGIMNEKFTAIDTADTYEKRVKPYVQGISYADAIEYLYGHMPQYIEIRFRQANPANLDAFFTDLQRIWLESRGRIAEQQPSPSQTLAIQPQKDSQAEHDFIVRLTKDLDYLGVATNLSVLGPHIYDELGKRLGHKTAHVRKSPFTPKSIYTTKKVIKKIVPKKSSKLPWHCSVCAKAGHIKVNCPRVKRTKKVNHVYQDVEKDSEDSEEECIAEEKDESEEEEIEDDDENDDDDSPLIETAMLVSMKKSAKSKEKVTKKSPTSKSRAKKSSGNIIMATDLMYQIALKSTISSLVPHCPREILIEISKFINMIYSKLKNLCLNSVMENDTVKRRELAWENVTRKVQEVLFPLMQVTNAEQKLLL</sequence>
<protein>
    <submittedName>
        <fullName evidence="2">Uncharacterized protein</fullName>
    </submittedName>
</protein>
<dbReference type="AlphaFoldDB" id="U9U178"/>
<proteinExistence type="predicted"/>
<reference evidence="2" key="1">
    <citation type="submission" date="2013-07" db="EMBL/GenBank/DDBJ databases">
        <title>The genome of an arbuscular mycorrhizal fungus provides insights into the evolution of the oldest plant symbiosis.</title>
        <authorList>
            <consortium name="DOE Joint Genome Institute"/>
            <person name="Tisserant E."/>
            <person name="Malbreil M."/>
            <person name="Kuo A."/>
            <person name="Kohler A."/>
            <person name="Symeonidi A."/>
            <person name="Balestrini R."/>
            <person name="Charron P."/>
            <person name="Duensing N."/>
            <person name="Frei-dit-Frey N."/>
            <person name="Gianinazzi-Pearson V."/>
            <person name="Gilbert B."/>
            <person name="Handa Y."/>
            <person name="Hijri M."/>
            <person name="Kaul R."/>
            <person name="Kawaguchi M."/>
            <person name="Krajinski F."/>
            <person name="Lammers P."/>
            <person name="Lapierre D."/>
            <person name="Masclaux F.G."/>
            <person name="Murat C."/>
            <person name="Morin E."/>
            <person name="Ndikumana S."/>
            <person name="Pagni M."/>
            <person name="Petitpierre D."/>
            <person name="Requena N."/>
            <person name="Rosikiewicz P."/>
            <person name="Riley R."/>
            <person name="Saito K."/>
            <person name="San Clemente H."/>
            <person name="Shapiro H."/>
            <person name="van Tuinen D."/>
            <person name="Becard G."/>
            <person name="Bonfante P."/>
            <person name="Paszkowski U."/>
            <person name="Shachar-Hill Y."/>
            <person name="Young J.P."/>
            <person name="Sanders I.R."/>
            <person name="Henrissat B."/>
            <person name="Rensing S.A."/>
            <person name="Grigoriev I.V."/>
            <person name="Corradi N."/>
            <person name="Roux C."/>
            <person name="Martin F."/>
        </authorList>
    </citation>
    <scope>NUCLEOTIDE SEQUENCE</scope>
    <source>
        <strain evidence="2">DAOM 197198</strain>
    </source>
</reference>
<dbReference type="HOGENOM" id="CLU_474980_0_0_1"/>
<feature type="compositionally biased region" description="Acidic residues" evidence="1">
    <location>
        <begin position="413"/>
        <end position="447"/>
    </location>
</feature>
<dbReference type="EMBL" id="KI285017">
    <property type="protein sequence ID" value="ESA12358.1"/>
    <property type="molecule type" value="Genomic_DNA"/>
</dbReference>
<name>U9U178_RHIID</name>
<feature type="region of interest" description="Disordered" evidence="1">
    <location>
        <begin position="411"/>
        <end position="481"/>
    </location>
</feature>
<organism evidence="2">
    <name type="scientific">Rhizophagus irregularis (strain DAOM 181602 / DAOM 197198 / MUCL 43194)</name>
    <name type="common">Arbuscular mycorrhizal fungus</name>
    <name type="synonym">Glomus intraradices</name>
    <dbReference type="NCBI Taxonomy" id="747089"/>
    <lineage>
        <taxon>Eukaryota</taxon>
        <taxon>Fungi</taxon>
        <taxon>Fungi incertae sedis</taxon>
        <taxon>Mucoromycota</taxon>
        <taxon>Glomeromycotina</taxon>
        <taxon>Glomeromycetes</taxon>
        <taxon>Glomerales</taxon>
        <taxon>Glomeraceae</taxon>
        <taxon>Rhizophagus</taxon>
    </lineage>
</organism>